<evidence type="ECO:0000313" key="3">
    <source>
        <dbReference type="Proteomes" id="UP000825886"/>
    </source>
</evidence>
<dbReference type="PANTHER" id="PTHR44809:SF1">
    <property type="entry name" value="PROTEIN O-MANNOSYL-TRANSFERASE TMTC1"/>
    <property type="match status" value="1"/>
</dbReference>
<dbReference type="SUPFAM" id="SSF48452">
    <property type="entry name" value="TPR-like"/>
    <property type="match status" value="2"/>
</dbReference>
<dbReference type="Pfam" id="PF13432">
    <property type="entry name" value="TPR_16"/>
    <property type="match status" value="2"/>
</dbReference>
<dbReference type="PANTHER" id="PTHR44809">
    <property type="match status" value="1"/>
</dbReference>
<dbReference type="Proteomes" id="UP000825886">
    <property type="component" value="Chromosome"/>
</dbReference>
<dbReference type="InterPro" id="IPR011990">
    <property type="entry name" value="TPR-like_helical_dom_sf"/>
</dbReference>
<dbReference type="Gene3D" id="1.25.40.10">
    <property type="entry name" value="Tetratricopeptide repeat domain"/>
    <property type="match status" value="1"/>
</dbReference>
<organism evidence="2 3">
    <name type="scientific">Symbiopectobacterium purcellii</name>
    <dbReference type="NCBI Taxonomy" id="2871826"/>
    <lineage>
        <taxon>Bacteria</taxon>
        <taxon>Pseudomonadati</taxon>
        <taxon>Pseudomonadota</taxon>
        <taxon>Gammaproteobacteria</taxon>
        <taxon>Enterobacterales</taxon>
        <taxon>Enterobacteriaceae</taxon>
    </lineage>
</organism>
<dbReference type="EMBL" id="CP081864">
    <property type="protein sequence ID" value="QZN94656.1"/>
    <property type="molecule type" value="Genomic_DNA"/>
</dbReference>
<gene>
    <name evidence="2" type="ORF">K6K13_15375</name>
</gene>
<dbReference type="PROSITE" id="PS50005">
    <property type="entry name" value="TPR"/>
    <property type="match status" value="2"/>
</dbReference>
<name>A0ABX9AKS6_9ENTR</name>
<proteinExistence type="predicted"/>
<keyword evidence="1" id="KW-0802">TPR repeat</keyword>
<dbReference type="SMART" id="SM00028">
    <property type="entry name" value="TPR"/>
    <property type="match status" value="6"/>
</dbReference>
<dbReference type="SUPFAM" id="SSF53756">
    <property type="entry name" value="UDP-Glycosyltransferase/glycogen phosphorylase"/>
    <property type="match status" value="1"/>
</dbReference>
<evidence type="ECO:0000256" key="1">
    <source>
        <dbReference type="PROSITE-ProRule" id="PRU00339"/>
    </source>
</evidence>
<dbReference type="InterPro" id="IPR052943">
    <property type="entry name" value="TMTC_O-mannosyl-trnsfr"/>
</dbReference>
<dbReference type="Gene3D" id="3.40.50.2000">
    <property type="entry name" value="Glycogen Phosphorylase B"/>
    <property type="match status" value="1"/>
</dbReference>
<dbReference type="Pfam" id="PF00515">
    <property type="entry name" value="TPR_1"/>
    <property type="match status" value="1"/>
</dbReference>
<reference evidence="2 3" key="1">
    <citation type="submission" date="2021-08" db="EMBL/GenBank/DDBJ databases">
        <title>Culture and genomic analysis of Symbiopectobacterium purcellii sp. nov. gen. nov., isolated from the leafhopper Empoasca decipiens.</title>
        <authorList>
            <person name="Nadal-Jimenez P."/>
            <person name="Siozios S."/>
            <person name="Halliday N."/>
            <person name="Camara M."/>
            <person name="Hurst G.D.D."/>
        </authorList>
    </citation>
    <scope>NUCLEOTIDE SEQUENCE [LARGE SCALE GENOMIC DNA]</scope>
    <source>
        <strain evidence="2 3">SyEd1</strain>
    </source>
</reference>
<feature type="repeat" description="TPR" evidence="1">
    <location>
        <begin position="149"/>
        <end position="182"/>
    </location>
</feature>
<dbReference type="InterPro" id="IPR019734">
    <property type="entry name" value="TPR_rpt"/>
</dbReference>
<sequence length="645" mass="71982">MLNPTHPVAPLTVETALRRAYAHWRAGQAAQAEQLCLRILRVVPQQPGAMHLLGVMAHAYGFQERAVTYLEAATRSPQAPALFHSNLAEMYRQKGQLKDAEQSARKAVAADPQLMDAWNNLGIIAQECGKLTFSESCLRKVLADRPVNPHAHNNLANTLRRLGQSQQALHHYQQALMRDPQFVQACINQSSLLRELGHLDRAAELAERAIALDPRCAEAYLNLADLARVRQRPQEASRWLDALRAFAPDRVNAQGATSGTALSVEVIAACHQQVLSLSAEGRHAEVEALLTQTLANGNGPPTLWHLLARALRAQLKMEPALRIMAMLVRVRPGEMTARFDLASLLLVTGDFTHGWREYRFRYQMEHTAKVCRHVQKPRWEGQTLAGKRLLIHDEQGFGDTFQFLRLVQTARERSGARIILQVNSDCLALARRCAGWDEIVVRGSLPPPFDYHCELMSLPMALGLQLADLPGTVPYLFADPLRVEFWQQRLAHLPRPLVGLVWAGRPEHNNDKNRSMTLNDLAPLAQPGVSFLALQKGTAASQADAPPADINLLSLSDDITDFDDTAAILCVIDLLISVDSSPVHLAGALGRPTWVMLPYEPEWRWLLARDDSPWYPSVTLFRQPQQGQWTPVVDAMARQLAQWPR</sequence>
<protein>
    <submittedName>
        <fullName evidence="2">Tetratricopeptide repeat protein</fullName>
    </submittedName>
</protein>
<keyword evidence="3" id="KW-1185">Reference proteome</keyword>
<evidence type="ECO:0000313" key="2">
    <source>
        <dbReference type="EMBL" id="QZN94656.1"/>
    </source>
</evidence>
<accession>A0ABX9AKS6</accession>
<dbReference type="RefSeq" id="WP_222157776.1">
    <property type="nucleotide sequence ID" value="NZ_CP081864.1"/>
</dbReference>
<feature type="repeat" description="TPR" evidence="1">
    <location>
        <begin position="81"/>
        <end position="114"/>
    </location>
</feature>